<feature type="binding site" evidence="6">
    <location>
        <position position="154"/>
    </location>
    <ligand>
        <name>FMN</name>
        <dbReference type="ChEBI" id="CHEBI:58210"/>
    </ligand>
</feature>
<dbReference type="Pfam" id="PF00296">
    <property type="entry name" value="Bac_luciferase"/>
    <property type="match status" value="1"/>
</dbReference>
<dbReference type="InterPro" id="IPR051260">
    <property type="entry name" value="Diverse_substr_monoxygenases"/>
</dbReference>
<dbReference type="InterPro" id="IPR036661">
    <property type="entry name" value="Luciferase-like_sf"/>
</dbReference>
<evidence type="ECO:0000259" key="7">
    <source>
        <dbReference type="Pfam" id="PF00296"/>
    </source>
</evidence>
<evidence type="ECO:0000256" key="4">
    <source>
        <dbReference type="ARBA" id="ARBA00023033"/>
    </source>
</evidence>
<evidence type="ECO:0000313" key="8">
    <source>
        <dbReference type="EMBL" id="MBJ3775760.1"/>
    </source>
</evidence>
<dbReference type="PIRSF" id="PIRSF000337">
    <property type="entry name" value="NTA_MOA"/>
    <property type="match status" value="1"/>
</dbReference>
<keyword evidence="3" id="KW-0560">Oxidoreductase</keyword>
<dbReference type="GO" id="GO:0016705">
    <property type="term" value="F:oxidoreductase activity, acting on paired donors, with incorporation or reduction of molecular oxygen"/>
    <property type="evidence" value="ECO:0007669"/>
    <property type="project" value="InterPro"/>
</dbReference>
<comment type="caution">
    <text evidence="8">The sequence shown here is derived from an EMBL/GenBank/DDBJ whole genome shotgun (WGS) entry which is preliminary data.</text>
</comment>
<evidence type="ECO:0000313" key="9">
    <source>
        <dbReference type="Proteomes" id="UP000609531"/>
    </source>
</evidence>
<comment type="similarity">
    <text evidence="5">Belongs to the NtaA/SnaA/DszA monooxygenase family.</text>
</comment>
<dbReference type="PANTHER" id="PTHR30011">
    <property type="entry name" value="ALKANESULFONATE MONOOXYGENASE-RELATED"/>
    <property type="match status" value="1"/>
</dbReference>
<feature type="domain" description="Luciferase-like" evidence="7">
    <location>
        <begin position="27"/>
        <end position="386"/>
    </location>
</feature>
<feature type="binding site" evidence="6">
    <location>
        <position position="225"/>
    </location>
    <ligand>
        <name>FMN</name>
        <dbReference type="ChEBI" id="CHEBI:58210"/>
    </ligand>
</feature>
<dbReference type="InterPro" id="IPR016215">
    <property type="entry name" value="NTA_MOA"/>
</dbReference>
<evidence type="ECO:0000256" key="1">
    <source>
        <dbReference type="ARBA" id="ARBA00022630"/>
    </source>
</evidence>
<accession>A0A934INC2</accession>
<feature type="binding site" evidence="6">
    <location>
        <position position="100"/>
    </location>
    <ligand>
        <name>FMN</name>
        <dbReference type="ChEBI" id="CHEBI:58210"/>
    </ligand>
</feature>
<protein>
    <submittedName>
        <fullName evidence="8">LLM class flavin-dependent oxidoreductase</fullName>
    </submittedName>
</protein>
<dbReference type="CDD" id="cd01095">
    <property type="entry name" value="Nitrilotriacetate_monoxgenase"/>
    <property type="match status" value="1"/>
</dbReference>
<dbReference type="PANTHER" id="PTHR30011:SF16">
    <property type="entry name" value="C2H2 FINGER DOMAIN TRANSCRIPTION FACTOR (EUROFUNG)-RELATED"/>
    <property type="match status" value="1"/>
</dbReference>
<keyword evidence="1 6" id="KW-0285">Flavoprotein</keyword>
<gene>
    <name evidence="8" type="ORF">JCR33_08695</name>
</gene>
<proteinExistence type="inferred from homology"/>
<dbReference type="NCBIfam" id="TIGR03860">
    <property type="entry name" value="FMN_nitrolo"/>
    <property type="match status" value="1"/>
</dbReference>
<name>A0A934INC2_9HYPH</name>
<sequence length="449" mass="49544">MTKKTMALAVLVQGTGAHPASWMETGARRDLATDIDYYADLAAIAERGRFDLFFIADTPGARTTDLHAWSRFPLFMNVFEPVTLLSALSARTSRIGLGATASTSFYEPYNVARLFASLDHLSHGRAAWNVVTSANDFAARNFGLDMLPPHDDRYARAREFLEVVEALWDTWEDDAFVNDLDAQLYFDPEKFHPIAHEGEHFRVNGGLNIARPPQGRPVIIQAGASEAGKAFAAEHAEVAFGIADTVDKGKRFYADLKGRMAAFGRHPDELKLLAGMSVVVGDTKAEAEAEFARQQARIHPIVGVMRISADLETDLSDLPLDEPVPVERIPQTSNLHQAYFDNIAGMIRSGMTLREVAMAYQRGRNTFCGSPVEVADHLEAWIDEGAADGFMMVLPTMPESLAAFVDKVVPELQRRGRVRREYQGTTLREHLGLARPPHPRARAIASAAE</sequence>
<reference evidence="8" key="1">
    <citation type="submission" date="2020-12" db="EMBL/GenBank/DDBJ databases">
        <title>Bacterial taxonomy.</title>
        <authorList>
            <person name="Pan X."/>
        </authorList>
    </citation>
    <scope>NUCLEOTIDE SEQUENCE</scope>
    <source>
        <strain evidence="8">B2012</strain>
    </source>
</reference>
<evidence type="ECO:0000256" key="5">
    <source>
        <dbReference type="ARBA" id="ARBA00033748"/>
    </source>
</evidence>
<dbReference type="EMBL" id="JAEKJA010000006">
    <property type="protein sequence ID" value="MBJ3775760.1"/>
    <property type="molecule type" value="Genomic_DNA"/>
</dbReference>
<dbReference type="RefSeq" id="WP_198881660.1">
    <property type="nucleotide sequence ID" value="NZ_JAEKJA010000006.1"/>
</dbReference>
<dbReference type="Proteomes" id="UP000609531">
    <property type="component" value="Unassembled WGS sequence"/>
</dbReference>
<keyword evidence="9" id="KW-1185">Reference proteome</keyword>
<feature type="binding site" evidence="6">
    <location>
        <position position="57"/>
    </location>
    <ligand>
        <name>FMN</name>
        <dbReference type="ChEBI" id="CHEBI:58210"/>
    </ligand>
</feature>
<dbReference type="GO" id="GO:0004497">
    <property type="term" value="F:monooxygenase activity"/>
    <property type="evidence" value="ECO:0007669"/>
    <property type="project" value="UniProtKB-KW"/>
</dbReference>
<dbReference type="InterPro" id="IPR011251">
    <property type="entry name" value="Luciferase-like_dom"/>
</dbReference>
<dbReference type="AlphaFoldDB" id="A0A934INC2"/>
<dbReference type="Gene3D" id="3.20.20.30">
    <property type="entry name" value="Luciferase-like domain"/>
    <property type="match status" value="1"/>
</dbReference>
<keyword evidence="2 6" id="KW-0288">FMN</keyword>
<evidence type="ECO:0000256" key="2">
    <source>
        <dbReference type="ARBA" id="ARBA00022643"/>
    </source>
</evidence>
<evidence type="ECO:0000256" key="3">
    <source>
        <dbReference type="ARBA" id="ARBA00023002"/>
    </source>
</evidence>
<feature type="binding site" evidence="6">
    <location>
        <position position="150"/>
    </location>
    <ligand>
        <name>FMN</name>
        <dbReference type="ChEBI" id="CHEBI:58210"/>
    </ligand>
</feature>
<evidence type="ECO:0000256" key="6">
    <source>
        <dbReference type="PIRSR" id="PIRSR000337-1"/>
    </source>
</evidence>
<organism evidence="8 9">
    <name type="scientific">Acuticoccus mangrovi</name>
    <dbReference type="NCBI Taxonomy" id="2796142"/>
    <lineage>
        <taxon>Bacteria</taxon>
        <taxon>Pseudomonadati</taxon>
        <taxon>Pseudomonadota</taxon>
        <taxon>Alphaproteobacteria</taxon>
        <taxon>Hyphomicrobiales</taxon>
        <taxon>Amorphaceae</taxon>
        <taxon>Acuticoccus</taxon>
    </lineage>
</organism>
<dbReference type="SUPFAM" id="SSF51679">
    <property type="entry name" value="Bacterial luciferase-like"/>
    <property type="match status" value="1"/>
</dbReference>
<keyword evidence="4" id="KW-0503">Monooxygenase</keyword>